<feature type="domain" description="CSC1/OSCA1-like 7TM region" evidence="9">
    <location>
        <begin position="410"/>
        <end position="684"/>
    </location>
</feature>
<evidence type="ECO:0000256" key="1">
    <source>
        <dbReference type="ARBA" id="ARBA00004141"/>
    </source>
</evidence>
<feature type="transmembrane region" description="Helical" evidence="8">
    <location>
        <begin position="101"/>
        <end position="118"/>
    </location>
</feature>
<accession>A0A0C3AQ27</accession>
<feature type="transmembrane region" description="Helical" evidence="8">
    <location>
        <begin position="551"/>
        <end position="578"/>
    </location>
</feature>
<feature type="region of interest" description="Disordered" evidence="7">
    <location>
        <begin position="261"/>
        <end position="301"/>
    </location>
</feature>
<dbReference type="Proteomes" id="UP000054097">
    <property type="component" value="Unassembled WGS sequence"/>
</dbReference>
<keyword evidence="3" id="KW-0813">Transport</keyword>
<evidence type="ECO:0000256" key="3">
    <source>
        <dbReference type="ARBA" id="ARBA00022448"/>
    </source>
</evidence>
<dbReference type="OrthoDB" id="1076608at2759"/>
<dbReference type="Pfam" id="PF13967">
    <property type="entry name" value="RSN1_TM"/>
    <property type="match status" value="1"/>
</dbReference>
<dbReference type="GO" id="GO:0005227">
    <property type="term" value="F:calcium-activated cation channel activity"/>
    <property type="evidence" value="ECO:0007669"/>
    <property type="project" value="InterPro"/>
</dbReference>
<dbReference type="InterPro" id="IPR022257">
    <property type="entry name" value="PHM7_ext"/>
</dbReference>
<evidence type="ECO:0000259" key="11">
    <source>
        <dbReference type="Pfam" id="PF13967"/>
    </source>
</evidence>
<feature type="region of interest" description="Disordered" evidence="7">
    <location>
        <begin position="733"/>
        <end position="834"/>
    </location>
</feature>
<reference evidence="13 14" key="1">
    <citation type="submission" date="2014-04" db="EMBL/GenBank/DDBJ databases">
        <authorList>
            <consortium name="DOE Joint Genome Institute"/>
            <person name="Kuo A."/>
            <person name="Zuccaro A."/>
            <person name="Kohler A."/>
            <person name="Nagy L.G."/>
            <person name="Floudas D."/>
            <person name="Copeland A."/>
            <person name="Barry K.W."/>
            <person name="Cichocki N."/>
            <person name="Veneault-Fourrey C."/>
            <person name="LaButti K."/>
            <person name="Lindquist E.A."/>
            <person name="Lipzen A."/>
            <person name="Lundell T."/>
            <person name="Morin E."/>
            <person name="Murat C."/>
            <person name="Sun H."/>
            <person name="Tunlid A."/>
            <person name="Henrissat B."/>
            <person name="Grigoriev I.V."/>
            <person name="Hibbett D.S."/>
            <person name="Martin F."/>
            <person name="Nordberg H.P."/>
            <person name="Cantor M.N."/>
            <person name="Hua S.X."/>
        </authorList>
    </citation>
    <scope>NUCLEOTIDE SEQUENCE [LARGE SCALE GENOMIC DNA]</scope>
    <source>
        <strain evidence="13 14">MAFF 305830</strain>
    </source>
</reference>
<dbReference type="InterPro" id="IPR032880">
    <property type="entry name" value="CSC1/OSCA1-like_N"/>
</dbReference>
<dbReference type="HOGENOM" id="CLU_002458_2_0_1"/>
<feature type="transmembrane region" description="Helical" evidence="8">
    <location>
        <begin position="412"/>
        <end position="436"/>
    </location>
</feature>
<evidence type="ECO:0000259" key="12">
    <source>
        <dbReference type="Pfam" id="PF14703"/>
    </source>
</evidence>
<feature type="transmembrane region" description="Helical" evidence="8">
    <location>
        <begin position="144"/>
        <end position="162"/>
    </location>
</feature>
<sequence>MSDIRQEAKGASTPSFVAALIFNAAIFGAEILIFTLVRKRFKVIYEPRTFLTPENKRQQPLSNSLLGWPLDIWRADHNDIRHHNGMDAFFFVRFLRMMARIFLPIWLVSWAVLLPLTATGTTNNLTGLDQFTFGNVNEVDSKRYSAHVILIWIFTFWILYNIKKEMRDFVVLRQRHLVDPIHSASAQANTVLITGVPRKFLDETAIAKLFAHLPGGVKKVWLNRDLKELPDIYERRVKACDKLESAEIALIKAALKRNKKANGGTVVPEQHPHPEGTKADGKAEEGTTHPSDSFVPPGDRPTHRLPVLGFLPLGRKVDTIDWATKEIVETTDILDRERALLAEQEGGEKEKYPPLNSVFVLFNQQIAAHLAAQALTHNEPYRMTGKYTEVAPADVVWENLGMNPYEAKVRQALSYAATGALIIFWAIPVSFVGIVANVSSLCKYSWLAWVCTIPSSVLGIIQGILPPVLLAVLMMLLPIILRLFSHFEGVPRKTGIELSLMTRFFIFQVVHGFLIVTISGSIVNALTEFSENPTKIPNVLATNLPRSSTFFLTYAILQALSGTAGGLLQAVPLVVYYVKLFILGSTPRSVYSIKYDLRDVFFGTLFPTITLLVVISFGYMLISPIINGLAFVAFGLFYMVWKYLFLWQLDQPASGDTGGLFFPKAIQHTFVGLYVQQICLAALFFLAPGGKVEGGFTIALIIITAFFHSILNNSYNPLLHSLPLTLAHKSYGMPQTGENEEIGADDSGDFGGEDEDDSPVKETNGKAVPTGKRLPRPDDDLITDKPIKAPGAPGEVQHNQGPGPSAAYGDSVPVEGKRNEGPTDFNHPASVEPQRIVWLPKDPLGVAETEVNDLKAKGVEASAENATIDVGGSVDIQSHPPGSDPSTMFG</sequence>
<evidence type="ECO:0000259" key="9">
    <source>
        <dbReference type="Pfam" id="PF02714"/>
    </source>
</evidence>
<dbReference type="Pfam" id="PF02714">
    <property type="entry name" value="RSN1_7TM"/>
    <property type="match status" value="1"/>
</dbReference>
<feature type="transmembrane region" description="Helical" evidence="8">
    <location>
        <begin position="16"/>
        <end position="37"/>
    </location>
</feature>
<feature type="transmembrane region" description="Helical" evidence="8">
    <location>
        <begin position="599"/>
        <end position="622"/>
    </location>
</feature>
<feature type="transmembrane region" description="Helical" evidence="8">
    <location>
        <begin position="504"/>
        <end position="526"/>
    </location>
</feature>
<dbReference type="InterPro" id="IPR027815">
    <property type="entry name" value="CSC1/OSCA1-like_cyt"/>
</dbReference>
<keyword evidence="6 8" id="KW-0472">Membrane</keyword>
<feature type="transmembrane region" description="Helical" evidence="8">
    <location>
        <begin position="694"/>
        <end position="711"/>
    </location>
</feature>
<dbReference type="STRING" id="933852.A0A0C3AQ27"/>
<dbReference type="EMBL" id="KN824362">
    <property type="protein sequence ID" value="KIM22144.1"/>
    <property type="molecule type" value="Genomic_DNA"/>
</dbReference>
<evidence type="ECO:0000313" key="14">
    <source>
        <dbReference type="Proteomes" id="UP000054097"/>
    </source>
</evidence>
<comment type="similarity">
    <text evidence="2">Belongs to the CSC1 (TC 1.A.17) family.</text>
</comment>
<comment type="subcellular location">
    <subcellularLocation>
        <location evidence="1">Membrane</location>
        <topology evidence="1">Multi-pass membrane protein</topology>
    </subcellularLocation>
</comment>
<keyword evidence="14" id="KW-1185">Reference proteome</keyword>
<feature type="domain" description="CSC1/OSCA1-like N-terminal transmembrane" evidence="11">
    <location>
        <begin position="15"/>
        <end position="165"/>
    </location>
</feature>
<feature type="domain" description="CSC1/OSCA1-like cytosolic" evidence="12">
    <location>
        <begin position="189"/>
        <end position="399"/>
    </location>
</feature>
<feature type="compositionally biased region" description="Basic and acidic residues" evidence="7">
    <location>
        <begin position="270"/>
        <end position="287"/>
    </location>
</feature>
<evidence type="ECO:0000313" key="13">
    <source>
        <dbReference type="EMBL" id="KIM22144.1"/>
    </source>
</evidence>
<evidence type="ECO:0000256" key="7">
    <source>
        <dbReference type="SAM" id="MobiDB-lite"/>
    </source>
</evidence>
<evidence type="ECO:0000256" key="6">
    <source>
        <dbReference type="ARBA" id="ARBA00023136"/>
    </source>
</evidence>
<evidence type="ECO:0000256" key="8">
    <source>
        <dbReference type="SAM" id="Phobius"/>
    </source>
</evidence>
<gene>
    <name evidence="13" type="ORF">M408DRAFT_324000</name>
</gene>
<feature type="compositionally biased region" description="Basic and acidic residues" evidence="7">
    <location>
        <begin position="775"/>
        <end position="787"/>
    </location>
</feature>
<feature type="transmembrane region" description="Helical" evidence="8">
    <location>
        <begin position="628"/>
        <end position="649"/>
    </location>
</feature>
<dbReference type="GO" id="GO:0005886">
    <property type="term" value="C:plasma membrane"/>
    <property type="evidence" value="ECO:0007669"/>
    <property type="project" value="TreeGrafter"/>
</dbReference>
<reference evidence="14" key="2">
    <citation type="submission" date="2015-01" db="EMBL/GenBank/DDBJ databases">
        <title>Evolutionary Origins and Diversification of the Mycorrhizal Mutualists.</title>
        <authorList>
            <consortium name="DOE Joint Genome Institute"/>
            <consortium name="Mycorrhizal Genomics Consortium"/>
            <person name="Kohler A."/>
            <person name="Kuo A."/>
            <person name="Nagy L.G."/>
            <person name="Floudas D."/>
            <person name="Copeland A."/>
            <person name="Barry K.W."/>
            <person name="Cichocki N."/>
            <person name="Veneault-Fourrey C."/>
            <person name="LaButti K."/>
            <person name="Lindquist E.A."/>
            <person name="Lipzen A."/>
            <person name="Lundell T."/>
            <person name="Morin E."/>
            <person name="Murat C."/>
            <person name="Riley R."/>
            <person name="Ohm R."/>
            <person name="Sun H."/>
            <person name="Tunlid A."/>
            <person name="Henrissat B."/>
            <person name="Grigoriev I.V."/>
            <person name="Hibbett D.S."/>
            <person name="Martin F."/>
        </authorList>
    </citation>
    <scope>NUCLEOTIDE SEQUENCE [LARGE SCALE GENOMIC DNA]</scope>
    <source>
        <strain evidence="14">MAFF 305830</strain>
    </source>
</reference>
<evidence type="ECO:0000259" key="10">
    <source>
        <dbReference type="Pfam" id="PF12621"/>
    </source>
</evidence>
<dbReference type="PANTHER" id="PTHR13018:SF143">
    <property type="entry name" value="CSC1_OSCA1-LIKE 7TM REGION DOMAIN-CONTAINING PROTEIN"/>
    <property type="match status" value="1"/>
</dbReference>
<proteinExistence type="inferred from homology"/>
<protein>
    <recommendedName>
        <fullName evidence="15">DUF221-domain-containing protein</fullName>
    </recommendedName>
</protein>
<dbReference type="AlphaFoldDB" id="A0A0C3AQ27"/>
<evidence type="ECO:0000256" key="2">
    <source>
        <dbReference type="ARBA" id="ARBA00007779"/>
    </source>
</evidence>
<feature type="transmembrane region" description="Helical" evidence="8">
    <location>
        <begin position="456"/>
        <end position="484"/>
    </location>
</feature>
<feature type="compositionally biased region" description="Acidic residues" evidence="7">
    <location>
        <begin position="738"/>
        <end position="757"/>
    </location>
</feature>
<organism evidence="13 14">
    <name type="scientific">Serendipita vermifera MAFF 305830</name>
    <dbReference type="NCBI Taxonomy" id="933852"/>
    <lineage>
        <taxon>Eukaryota</taxon>
        <taxon>Fungi</taxon>
        <taxon>Dikarya</taxon>
        <taxon>Basidiomycota</taxon>
        <taxon>Agaricomycotina</taxon>
        <taxon>Agaricomycetes</taxon>
        <taxon>Sebacinales</taxon>
        <taxon>Serendipitaceae</taxon>
        <taxon>Serendipita</taxon>
    </lineage>
</organism>
<dbReference type="InterPro" id="IPR003864">
    <property type="entry name" value="CSC1/OSCA1-like_7TM"/>
</dbReference>
<evidence type="ECO:0000256" key="5">
    <source>
        <dbReference type="ARBA" id="ARBA00022989"/>
    </source>
</evidence>
<dbReference type="PANTHER" id="PTHR13018">
    <property type="entry name" value="PROBABLE MEMBRANE PROTEIN DUF221-RELATED"/>
    <property type="match status" value="1"/>
</dbReference>
<keyword evidence="5 8" id="KW-1133">Transmembrane helix</keyword>
<dbReference type="Pfam" id="PF12621">
    <property type="entry name" value="PHM7_ext"/>
    <property type="match status" value="1"/>
</dbReference>
<evidence type="ECO:0008006" key="15">
    <source>
        <dbReference type="Google" id="ProtNLM"/>
    </source>
</evidence>
<keyword evidence="4 8" id="KW-0812">Transmembrane</keyword>
<name>A0A0C3AQ27_SERVB</name>
<dbReference type="InterPro" id="IPR045122">
    <property type="entry name" value="Csc1-like"/>
</dbReference>
<evidence type="ECO:0000256" key="4">
    <source>
        <dbReference type="ARBA" id="ARBA00022692"/>
    </source>
</evidence>
<dbReference type="Pfam" id="PF14703">
    <property type="entry name" value="PHM7_cyt"/>
    <property type="match status" value="1"/>
</dbReference>
<feature type="domain" description="10TM putative phosphate transporter extracellular tail" evidence="10">
    <location>
        <begin position="822"/>
        <end position="881"/>
    </location>
</feature>
<feature type="transmembrane region" description="Helical" evidence="8">
    <location>
        <begin position="670"/>
        <end position="688"/>
    </location>
</feature>
<feature type="region of interest" description="Disordered" evidence="7">
    <location>
        <begin position="868"/>
        <end position="890"/>
    </location>
</feature>